<dbReference type="PROSITE" id="PS00028">
    <property type="entry name" value="ZINC_FINGER_C2H2_1"/>
    <property type="match status" value="3"/>
</dbReference>
<dbReference type="SUPFAM" id="SSF57667">
    <property type="entry name" value="beta-beta-alpha zinc fingers"/>
    <property type="match status" value="2"/>
</dbReference>
<organism evidence="8">
    <name type="scientific">Anopheles sinensis</name>
    <name type="common">Mosquito</name>
    <dbReference type="NCBI Taxonomy" id="74873"/>
    <lineage>
        <taxon>Eukaryota</taxon>
        <taxon>Metazoa</taxon>
        <taxon>Ecdysozoa</taxon>
        <taxon>Arthropoda</taxon>
        <taxon>Hexapoda</taxon>
        <taxon>Insecta</taxon>
        <taxon>Pterygota</taxon>
        <taxon>Neoptera</taxon>
        <taxon>Endopterygota</taxon>
        <taxon>Diptera</taxon>
        <taxon>Nematocera</taxon>
        <taxon>Culicoidea</taxon>
        <taxon>Culicidae</taxon>
        <taxon>Anophelinae</taxon>
        <taxon>Anopheles</taxon>
    </lineage>
</organism>
<feature type="domain" description="C2H2-type" evidence="7">
    <location>
        <begin position="287"/>
        <end position="315"/>
    </location>
</feature>
<dbReference type="GO" id="GO:0010468">
    <property type="term" value="P:regulation of gene expression"/>
    <property type="evidence" value="ECO:0007669"/>
    <property type="project" value="TreeGrafter"/>
</dbReference>
<dbReference type="EMBL" id="ATLV01018308">
    <property type="status" value="NOT_ANNOTATED_CDS"/>
    <property type="molecule type" value="Genomic_DNA"/>
</dbReference>
<dbReference type="VEuPathDB" id="VectorBase:ASIS012498"/>
<keyword evidence="2" id="KW-0677">Repeat</keyword>
<feature type="domain" description="C2H2-type" evidence="7">
    <location>
        <begin position="316"/>
        <end position="343"/>
    </location>
</feature>
<evidence type="ECO:0000256" key="4">
    <source>
        <dbReference type="ARBA" id="ARBA00022833"/>
    </source>
</evidence>
<dbReference type="GO" id="GO:0008270">
    <property type="term" value="F:zinc ion binding"/>
    <property type="evidence" value="ECO:0007669"/>
    <property type="project" value="UniProtKB-KW"/>
</dbReference>
<name>A0A084VY56_ANOSI</name>
<dbReference type="AlphaFoldDB" id="A0A084VY56"/>
<dbReference type="EMBL" id="ATLV01018307">
    <property type="status" value="NOT_ANNOTATED_CDS"/>
    <property type="molecule type" value="Genomic_DNA"/>
</dbReference>
<evidence type="ECO:0000313" key="9">
    <source>
        <dbReference type="EnsemblMetazoa" id="ASIC010661-PA"/>
    </source>
</evidence>
<dbReference type="FunFam" id="3.30.160.60:FF:000065">
    <property type="entry name" value="B-cell CLL/lymphoma 6, member B"/>
    <property type="match status" value="1"/>
</dbReference>
<feature type="region of interest" description="Disordered" evidence="6">
    <location>
        <begin position="133"/>
        <end position="172"/>
    </location>
</feature>
<dbReference type="OrthoDB" id="6077919at2759"/>
<evidence type="ECO:0000313" key="8">
    <source>
        <dbReference type="EMBL" id="KFB42900.1"/>
    </source>
</evidence>
<dbReference type="Proteomes" id="UP000030765">
    <property type="component" value="Unassembled WGS sequence"/>
</dbReference>
<feature type="domain" description="C2H2-type" evidence="7">
    <location>
        <begin position="372"/>
        <end position="400"/>
    </location>
</feature>
<dbReference type="VEuPathDB" id="VectorBase:ASIC010661"/>
<evidence type="ECO:0000313" key="10">
    <source>
        <dbReference type="Proteomes" id="UP000030765"/>
    </source>
</evidence>
<feature type="region of interest" description="Disordered" evidence="6">
    <location>
        <begin position="428"/>
        <end position="453"/>
    </location>
</feature>
<evidence type="ECO:0000256" key="3">
    <source>
        <dbReference type="ARBA" id="ARBA00022771"/>
    </source>
</evidence>
<dbReference type="InterPro" id="IPR036236">
    <property type="entry name" value="Znf_C2H2_sf"/>
</dbReference>
<keyword evidence="3 5" id="KW-0863">Zinc-finger</keyword>
<evidence type="ECO:0000256" key="5">
    <source>
        <dbReference type="PROSITE-ProRule" id="PRU00042"/>
    </source>
</evidence>
<sequence length="503" mass="56582">MHSTTSSDDELDDVIAYSPYATDNELDDVIAYSPYATDNDSNVSGELISPEVPEQPGNEPQQCKICHAIVPTMRELIIHFLLHHEAAGEGSLREISKRESKALPDVQQKYVCGMCGVECFDTMRETRRHMIEEHGYQDEKARDSGADYSSDDHSDGSTDTNVSVEGSENDSIDGVSSGMVSEMSYQHACATTVRVCRARIQSPSNARPRSMREVRCRICSQRFANNAQRSVHEAQHRKKGHQMTLDVVQEEVEEEMPCESREAPQLAPKKREPKPKRPVKPRTSSSRLCKLCKRMFANAKTLSKHVQTVHFKIKPFICNVCGYKCARKVTLNIHMRQHSGVKPLACQSCSFQTADPSALHYHKRRHQQEKSYKCRTCGFNTVQPTVLKEHIQRRHPQEYERLKCRLCSYASINAQNLRRHVAEHEAGLIGDGDRENDRHEMESHAAPRSVSRAEVKNVPEISLDCFLPPESVDSVVHDAGGITIPAVDGPVSVAHSEDTQFPL</sequence>
<reference evidence="8 10" key="1">
    <citation type="journal article" date="2014" name="BMC Genomics">
        <title>Genome sequence of Anopheles sinensis provides insight into genetics basis of mosquito competence for malaria parasites.</title>
        <authorList>
            <person name="Zhou D."/>
            <person name="Zhang D."/>
            <person name="Ding G."/>
            <person name="Shi L."/>
            <person name="Hou Q."/>
            <person name="Ye Y."/>
            <person name="Xu Y."/>
            <person name="Zhou H."/>
            <person name="Xiong C."/>
            <person name="Li S."/>
            <person name="Yu J."/>
            <person name="Hong S."/>
            <person name="Yu X."/>
            <person name="Zou P."/>
            <person name="Chen C."/>
            <person name="Chang X."/>
            <person name="Wang W."/>
            <person name="Lv Y."/>
            <person name="Sun Y."/>
            <person name="Ma L."/>
            <person name="Shen B."/>
            <person name="Zhu C."/>
        </authorList>
    </citation>
    <scope>NUCLEOTIDE SEQUENCE [LARGE SCALE GENOMIC DNA]</scope>
</reference>
<feature type="domain" description="C2H2-type" evidence="7">
    <location>
        <begin position="344"/>
        <end position="371"/>
    </location>
</feature>
<dbReference type="STRING" id="74873.A0A084VY56"/>
<feature type="compositionally biased region" description="Basic residues" evidence="6">
    <location>
        <begin position="271"/>
        <end position="280"/>
    </location>
</feature>
<keyword evidence="10" id="KW-1185">Reference proteome</keyword>
<evidence type="ECO:0000256" key="1">
    <source>
        <dbReference type="ARBA" id="ARBA00022723"/>
    </source>
</evidence>
<evidence type="ECO:0000256" key="6">
    <source>
        <dbReference type="SAM" id="MobiDB-lite"/>
    </source>
</evidence>
<evidence type="ECO:0000259" key="7">
    <source>
        <dbReference type="PROSITE" id="PS50157"/>
    </source>
</evidence>
<dbReference type="EnsemblMetazoa" id="ASIC010661-RA">
    <property type="protein sequence ID" value="ASIC010661-PA"/>
    <property type="gene ID" value="ASIC010661"/>
</dbReference>
<dbReference type="Gene3D" id="3.30.160.60">
    <property type="entry name" value="Classic Zinc Finger"/>
    <property type="match status" value="2"/>
</dbReference>
<evidence type="ECO:0000256" key="2">
    <source>
        <dbReference type="ARBA" id="ARBA00022737"/>
    </source>
</evidence>
<dbReference type="GO" id="GO:0005634">
    <property type="term" value="C:nucleus"/>
    <property type="evidence" value="ECO:0007669"/>
    <property type="project" value="TreeGrafter"/>
</dbReference>
<proteinExistence type="predicted"/>
<feature type="compositionally biased region" description="Basic and acidic residues" evidence="6">
    <location>
        <begin position="133"/>
        <end position="156"/>
    </location>
</feature>
<reference evidence="9" key="2">
    <citation type="submission" date="2020-05" db="UniProtKB">
        <authorList>
            <consortium name="EnsemblMetazoa"/>
        </authorList>
    </citation>
    <scope>IDENTIFICATION</scope>
</reference>
<gene>
    <name evidence="8" type="ORF">ZHAS_00010661</name>
</gene>
<dbReference type="Pfam" id="PF00096">
    <property type="entry name" value="zf-C2H2"/>
    <property type="match status" value="2"/>
</dbReference>
<dbReference type="InterPro" id="IPR013087">
    <property type="entry name" value="Znf_C2H2_type"/>
</dbReference>
<protein>
    <submittedName>
        <fullName evidence="8">AGAP006446-PA-like protein</fullName>
    </submittedName>
</protein>
<keyword evidence="4" id="KW-0862">Zinc</keyword>
<feature type="region of interest" description="Disordered" evidence="6">
    <location>
        <begin position="251"/>
        <end position="285"/>
    </location>
</feature>
<dbReference type="PROSITE" id="PS50157">
    <property type="entry name" value="ZINC_FINGER_C2H2_2"/>
    <property type="match status" value="4"/>
</dbReference>
<dbReference type="InterPro" id="IPR050688">
    <property type="entry name" value="Zinc_finger/UBP_domain"/>
</dbReference>
<dbReference type="EMBL" id="KE525228">
    <property type="protein sequence ID" value="KFB42900.1"/>
    <property type="molecule type" value="Genomic_DNA"/>
</dbReference>
<dbReference type="PANTHER" id="PTHR24403">
    <property type="entry name" value="ZINC FINGER PROTEIN"/>
    <property type="match status" value="1"/>
</dbReference>
<dbReference type="PANTHER" id="PTHR24403:SF67">
    <property type="entry name" value="FI01116P-RELATED"/>
    <property type="match status" value="1"/>
</dbReference>
<accession>A0A084VY56</accession>
<keyword evidence="1" id="KW-0479">Metal-binding</keyword>
<dbReference type="SMART" id="SM00355">
    <property type="entry name" value="ZnF_C2H2"/>
    <property type="match status" value="8"/>
</dbReference>